<evidence type="ECO:0000256" key="4">
    <source>
        <dbReference type="ARBA" id="ARBA00022475"/>
    </source>
</evidence>
<comment type="subcellular location">
    <subcellularLocation>
        <location evidence="1 9">Cell inner membrane</location>
        <topology evidence="1 9">Single-pass membrane protein</topology>
    </subcellularLocation>
</comment>
<dbReference type="Proteomes" id="UP000198623">
    <property type="component" value="Unassembled WGS sequence"/>
</dbReference>
<dbReference type="PANTHER" id="PTHR30386:SF26">
    <property type="entry name" value="TRANSPORT PROTEIN COMB"/>
    <property type="match status" value="1"/>
</dbReference>
<evidence type="ECO:0000256" key="5">
    <source>
        <dbReference type="ARBA" id="ARBA00022519"/>
    </source>
</evidence>
<dbReference type="PANTHER" id="PTHR30386">
    <property type="entry name" value="MEMBRANE FUSION SUBUNIT OF EMRAB-TOLC MULTIDRUG EFFLUX PUMP"/>
    <property type="match status" value="1"/>
</dbReference>
<dbReference type="GO" id="GO:0005886">
    <property type="term" value="C:plasma membrane"/>
    <property type="evidence" value="ECO:0007669"/>
    <property type="project" value="UniProtKB-SubCell"/>
</dbReference>
<dbReference type="EMBL" id="FOOU01000003">
    <property type="protein sequence ID" value="SFG06035.1"/>
    <property type="molecule type" value="Genomic_DNA"/>
</dbReference>
<sequence>MTQKQNAAADDLHYMPSVSEALLEQAPKGARTLLWCMVAFVVIAILWASWATLDEISRGEGEIIPSKQLQVVQNLEGGIISQILVSEGELVEKGQVLLRIDDTRFASSFKESRVRELELLAKAARLKAEAAGQPFVVPEDFPEEYRSLVEQEQTLHLARKNELNATLDILNQQIAQKRQELRQAESKATQLSRSFDLLNREMRITQPLVGEGVISEVEFLRLRRQVNDLAGELDGIRLSIPRIKSGMSETQQKLAEAEFQFISVSRAELNEVLSEAARLKEALGGMQDKITRTEVRSPVKGTVKQLLINTVEGVIQPGDELINIIPWEDTLLVEAKLKPSDIAQVSAGQRAIIKVSAYDFSIYGGVGAEVSFVSPSTVLDEEGLPHYIVRLKTDQPYIGKDQTRLPLISGMTVGVDILTGKKTVLDYLLKPILKGKNRALTER</sequence>
<feature type="domain" description="AprE-like beta-barrel" evidence="12">
    <location>
        <begin position="331"/>
        <end position="420"/>
    </location>
</feature>
<keyword evidence="4 9" id="KW-1003">Cell membrane</keyword>
<evidence type="ECO:0000256" key="8">
    <source>
        <dbReference type="ARBA" id="ARBA00023136"/>
    </source>
</evidence>
<proteinExistence type="inferred from homology"/>
<comment type="similarity">
    <text evidence="2 9">Belongs to the membrane fusion protein (MFP) (TC 8.A.1) family.</text>
</comment>
<dbReference type="OrthoDB" id="9775513at2"/>
<evidence type="ECO:0000256" key="7">
    <source>
        <dbReference type="ARBA" id="ARBA00022989"/>
    </source>
</evidence>
<evidence type="ECO:0000256" key="3">
    <source>
        <dbReference type="ARBA" id="ARBA00022448"/>
    </source>
</evidence>
<dbReference type="PRINTS" id="PR01490">
    <property type="entry name" value="RTXTOXIND"/>
</dbReference>
<keyword evidence="8 9" id="KW-0472">Membrane</keyword>
<evidence type="ECO:0000256" key="1">
    <source>
        <dbReference type="ARBA" id="ARBA00004377"/>
    </source>
</evidence>
<dbReference type="PROSITE" id="PS00543">
    <property type="entry name" value="HLYD_FAMILY"/>
    <property type="match status" value="1"/>
</dbReference>
<dbReference type="InterPro" id="IPR058781">
    <property type="entry name" value="HH_AprE-like"/>
</dbReference>
<dbReference type="RefSeq" id="WP_090725447.1">
    <property type="nucleotide sequence ID" value="NZ_FOOU01000003.1"/>
</dbReference>
<feature type="transmembrane region" description="Helical" evidence="9">
    <location>
        <begin position="32"/>
        <end position="50"/>
    </location>
</feature>
<keyword evidence="3 9" id="KW-0813">Transport</keyword>
<dbReference type="Gene3D" id="2.40.30.170">
    <property type="match status" value="1"/>
</dbReference>
<dbReference type="Gene3D" id="2.40.50.100">
    <property type="match status" value="1"/>
</dbReference>
<dbReference type="STRING" id="1045558.SAMN05216175_10361"/>
<evidence type="ECO:0000256" key="2">
    <source>
        <dbReference type="ARBA" id="ARBA00009477"/>
    </source>
</evidence>
<feature type="coiled-coil region" evidence="10">
    <location>
        <begin position="262"/>
        <end position="289"/>
    </location>
</feature>
<reference evidence="14" key="1">
    <citation type="submission" date="2016-10" db="EMBL/GenBank/DDBJ databases">
        <authorList>
            <person name="Varghese N."/>
            <person name="Submissions S."/>
        </authorList>
    </citation>
    <scope>NUCLEOTIDE SEQUENCE [LARGE SCALE GENOMIC DNA]</scope>
    <source>
        <strain evidence="14">CGMCC 1.10971</strain>
    </source>
</reference>
<evidence type="ECO:0000259" key="12">
    <source>
        <dbReference type="Pfam" id="PF26002"/>
    </source>
</evidence>
<feature type="coiled-coil region" evidence="10">
    <location>
        <begin position="160"/>
        <end position="201"/>
    </location>
</feature>
<evidence type="ECO:0000256" key="6">
    <source>
        <dbReference type="ARBA" id="ARBA00022692"/>
    </source>
</evidence>
<dbReference type="NCBIfam" id="TIGR01843">
    <property type="entry name" value="type_I_hlyD"/>
    <property type="match status" value="1"/>
</dbReference>
<protein>
    <recommendedName>
        <fullName evidence="9">Membrane fusion protein (MFP) family protein</fullName>
    </recommendedName>
</protein>
<keyword evidence="6 9" id="KW-0812">Transmembrane</keyword>
<gene>
    <name evidence="13" type="ORF">SAMN05216175_10361</name>
</gene>
<dbReference type="InterPro" id="IPR010129">
    <property type="entry name" value="T1SS_HlyD"/>
</dbReference>
<keyword evidence="14" id="KW-1185">Reference proteome</keyword>
<feature type="domain" description="AprE-like long alpha-helical hairpin" evidence="11">
    <location>
        <begin position="107"/>
        <end position="288"/>
    </location>
</feature>
<evidence type="ECO:0000313" key="13">
    <source>
        <dbReference type="EMBL" id="SFG06035.1"/>
    </source>
</evidence>
<accession>A0A1I2NPV4</accession>
<dbReference type="Gene3D" id="1.10.287.470">
    <property type="entry name" value="Helix hairpin bin"/>
    <property type="match status" value="1"/>
</dbReference>
<dbReference type="SUPFAM" id="SSF111369">
    <property type="entry name" value="HlyD-like secretion proteins"/>
    <property type="match status" value="1"/>
</dbReference>
<keyword evidence="5 9" id="KW-0997">Cell inner membrane</keyword>
<keyword evidence="7 9" id="KW-1133">Transmembrane helix</keyword>
<evidence type="ECO:0000313" key="14">
    <source>
        <dbReference type="Proteomes" id="UP000198623"/>
    </source>
</evidence>
<dbReference type="AlphaFoldDB" id="A0A1I2NPV4"/>
<dbReference type="InterPro" id="IPR050739">
    <property type="entry name" value="MFP"/>
</dbReference>
<evidence type="ECO:0000256" key="9">
    <source>
        <dbReference type="RuleBase" id="RU365093"/>
    </source>
</evidence>
<dbReference type="InterPro" id="IPR058982">
    <property type="entry name" value="Beta-barrel_AprE"/>
</dbReference>
<evidence type="ECO:0000256" key="10">
    <source>
        <dbReference type="SAM" id="Coils"/>
    </source>
</evidence>
<keyword evidence="10" id="KW-0175">Coiled coil</keyword>
<dbReference type="Pfam" id="PF25994">
    <property type="entry name" value="HH_AprE"/>
    <property type="match status" value="1"/>
</dbReference>
<dbReference type="Pfam" id="PF26002">
    <property type="entry name" value="Beta-barrel_AprE"/>
    <property type="match status" value="1"/>
</dbReference>
<dbReference type="GO" id="GO:0009306">
    <property type="term" value="P:protein secretion"/>
    <property type="evidence" value="ECO:0007669"/>
    <property type="project" value="InterPro"/>
</dbReference>
<evidence type="ECO:0000259" key="11">
    <source>
        <dbReference type="Pfam" id="PF25994"/>
    </source>
</evidence>
<organism evidence="13 14">
    <name type="scientific">Neptunomonas qingdaonensis</name>
    <dbReference type="NCBI Taxonomy" id="1045558"/>
    <lineage>
        <taxon>Bacteria</taxon>
        <taxon>Pseudomonadati</taxon>
        <taxon>Pseudomonadota</taxon>
        <taxon>Gammaproteobacteria</taxon>
        <taxon>Oceanospirillales</taxon>
        <taxon>Oceanospirillaceae</taxon>
        <taxon>Neptunomonas</taxon>
    </lineage>
</organism>
<dbReference type="InterPro" id="IPR006144">
    <property type="entry name" value="Secretion_HlyD_CS"/>
</dbReference>
<name>A0A1I2NPV4_9GAMM</name>